<dbReference type="KEGG" id="lfa:LFA_2648"/>
<dbReference type="EC" id="2.7.8.8" evidence="4"/>
<evidence type="ECO:0000256" key="16">
    <source>
        <dbReference type="SAM" id="Phobius"/>
    </source>
</evidence>
<dbReference type="EMBL" id="LN614827">
    <property type="protein sequence ID" value="CEG58016.1"/>
    <property type="molecule type" value="Genomic_DNA"/>
</dbReference>
<organism evidence="17 18">
    <name type="scientific">Legionella fallonii LLAP-10</name>
    <dbReference type="NCBI Taxonomy" id="1212491"/>
    <lineage>
        <taxon>Bacteria</taxon>
        <taxon>Pseudomonadati</taxon>
        <taxon>Pseudomonadota</taxon>
        <taxon>Gammaproteobacteria</taxon>
        <taxon>Legionellales</taxon>
        <taxon>Legionellaceae</taxon>
        <taxon>Legionella</taxon>
    </lineage>
</organism>
<feature type="transmembrane region" description="Helical" evidence="16">
    <location>
        <begin position="98"/>
        <end position="116"/>
    </location>
</feature>
<comment type="catalytic activity">
    <reaction evidence="1">
        <text>a CDP-1,2-diacyl-sn-glycerol + L-serine = a 1,2-diacyl-sn-glycero-3-phospho-L-serine + CMP + H(+)</text>
        <dbReference type="Rhea" id="RHEA:16913"/>
        <dbReference type="ChEBI" id="CHEBI:15378"/>
        <dbReference type="ChEBI" id="CHEBI:33384"/>
        <dbReference type="ChEBI" id="CHEBI:57262"/>
        <dbReference type="ChEBI" id="CHEBI:58332"/>
        <dbReference type="ChEBI" id="CHEBI:60377"/>
        <dbReference type="EC" id="2.7.8.8"/>
    </reaction>
</comment>
<keyword evidence="10" id="KW-0443">Lipid metabolism</keyword>
<dbReference type="Gene3D" id="1.20.120.1760">
    <property type="match status" value="1"/>
</dbReference>
<evidence type="ECO:0000256" key="5">
    <source>
        <dbReference type="ARBA" id="ARBA00017171"/>
    </source>
</evidence>
<dbReference type="PANTHER" id="PTHR14269:SF61">
    <property type="entry name" value="CDP-DIACYLGLYCEROL--SERINE O-PHOSPHATIDYLTRANSFERASE"/>
    <property type="match status" value="1"/>
</dbReference>
<keyword evidence="18" id="KW-1185">Reference proteome</keyword>
<dbReference type="AlphaFoldDB" id="A0A098G7N0"/>
<feature type="transmembrane region" description="Helical" evidence="16">
    <location>
        <begin position="128"/>
        <end position="147"/>
    </location>
</feature>
<comment type="subcellular location">
    <subcellularLocation>
        <location evidence="2">Endomembrane system</location>
        <topology evidence="2">Multi-pass membrane protein</topology>
    </subcellularLocation>
</comment>
<evidence type="ECO:0000256" key="2">
    <source>
        <dbReference type="ARBA" id="ARBA00004127"/>
    </source>
</evidence>
<accession>A0A098G7N0</accession>
<evidence type="ECO:0000256" key="1">
    <source>
        <dbReference type="ARBA" id="ARBA00000287"/>
    </source>
</evidence>
<dbReference type="Pfam" id="PF01066">
    <property type="entry name" value="CDP-OH_P_transf"/>
    <property type="match status" value="1"/>
</dbReference>
<reference evidence="18" key="1">
    <citation type="submission" date="2014-09" db="EMBL/GenBank/DDBJ databases">
        <authorList>
            <person name="Gomez-Valero L."/>
        </authorList>
    </citation>
    <scope>NUCLEOTIDE SEQUENCE [LARGE SCALE GENOMIC DNA]</scope>
    <source>
        <strain evidence="18">ATCC700992</strain>
    </source>
</reference>
<evidence type="ECO:0000256" key="8">
    <source>
        <dbReference type="ARBA" id="ARBA00022692"/>
    </source>
</evidence>
<dbReference type="InterPro" id="IPR048254">
    <property type="entry name" value="CDP_ALCOHOL_P_TRANSF_CS"/>
</dbReference>
<comment type="similarity">
    <text evidence="3 15">Belongs to the CDP-alcohol phosphatidyltransferase class-I family.</text>
</comment>
<keyword evidence="9 16" id="KW-1133">Transmembrane helix</keyword>
<dbReference type="InterPro" id="IPR000462">
    <property type="entry name" value="CDP-OH_P_trans"/>
</dbReference>
<dbReference type="STRING" id="1212491.LFA_2648"/>
<evidence type="ECO:0000256" key="6">
    <source>
        <dbReference type="ARBA" id="ARBA00022516"/>
    </source>
</evidence>
<keyword evidence="6" id="KW-0444">Lipid biosynthesis</keyword>
<dbReference type="GO" id="GO:0008654">
    <property type="term" value="P:phospholipid biosynthetic process"/>
    <property type="evidence" value="ECO:0007669"/>
    <property type="project" value="UniProtKB-KW"/>
</dbReference>
<keyword evidence="8 16" id="KW-0812">Transmembrane</keyword>
<name>A0A098G7N0_9GAMM</name>
<dbReference type="GO" id="GO:0016020">
    <property type="term" value="C:membrane"/>
    <property type="evidence" value="ECO:0007669"/>
    <property type="project" value="InterPro"/>
</dbReference>
<keyword evidence="13" id="KW-1208">Phospholipid metabolism</keyword>
<evidence type="ECO:0000256" key="15">
    <source>
        <dbReference type="RuleBase" id="RU003750"/>
    </source>
</evidence>
<feature type="transmembrane region" description="Helical" evidence="16">
    <location>
        <begin position="153"/>
        <end position="179"/>
    </location>
</feature>
<dbReference type="HOGENOM" id="CLU_049944_2_0_6"/>
<evidence type="ECO:0000256" key="7">
    <source>
        <dbReference type="ARBA" id="ARBA00022679"/>
    </source>
</evidence>
<evidence type="ECO:0000256" key="9">
    <source>
        <dbReference type="ARBA" id="ARBA00022989"/>
    </source>
</evidence>
<dbReference type="GO" id="GO:0012505">
    <property type="term" value="C:endomembrane system"/>
    <property type="evidence" value="ECO:0007669"/>
    <property type="project" value="UniProtKB-SubCell"/>
</dbReference>
<evidence type="ECO:0000313" key="18">
    <source>
        <dbReference type="Proteomes" id="UP000032430"/>
    </source>
</evidence>
<gene>
    <name evidence="17" type="ORF">LFA_2648</name>
</gene>
<dbReference type="GO" id="GO:0003882">
    <property type="term" value="F:CDP-diacylglycerol-serine O-phosphatidyltransferase activity"/>
    <property type="evidence" value="ECO:0007669"/>
    <property type="project" value="UniProtKB-EC"/>
</dbReference>
<dbReference type="InterPro" id="IPR050324">
    <property type="entry name" value="CDP-alcohol_PTase-I"/>
</dbReference>
<evidence type="ECO:0000256" key="10">
    <source>
        <dbReference type="ARBA" id="ARBA00023098"/>
    </source>
</evidence>
<evidence type="ECO:0000256" key="12">
    <source>
        <dbReference type="ARBA" id="ARBA00023209"/>
    </source>
</evidence>
<keyword evidence="12" id="KW-0594">Phospholipid biosynthesis</keyword>
<evidence type="ECO:0000256" key="14">
    <source>
        <dbReference type="ARBA" id="ARBA00032361"/>
    </source>
</evidence>
<keyword evidence="11 16" id="KW-0472">Membrane</keyword>
<dbReference type="PROSITE" id="PS00379">
    <property type="entry name" value="CDP_ALCOHOL_P_TRANSF"/>
    <property type="match status" value="1"/>
</dbReference>
<proteinExistence type="inferred from homology"/>
<evidence type="ECO:0000256" key="3">
    <source>
        <dbReference type="ARBA" id="ARBA00010441"/>
    </source>
</evidence>
<dbReference type="OrthoDB" id="9777147at2"/>
<evidence type="ECO:0000256" key="4">
    <source>
        <dbReference type="ARBA" id="ARBA00013174"/>
    </source>
</evidence>
<dbReference type="RefSeq" id="WP_045096415.1">
    <property type="nucleotide sequence ID" value="NZ_LN614827.1"/>
</dbReference>
<protein>
    <recommendedName>
        <fullName evidence="5">CDP-diacylglycerol--serine O-phosphatidyltransferase</fullName>
        <ecNumber evidence="4">2.7.8.8</ecNumber>
    </recommendedName>
    <alternativeName>
        <fullName evidence="14">Phosphatidylserine synthase</fullName>
    </alternativeName>
</protein>
<dbReference type="Proteomes" id="UP000032430">
    <property type="component" value="Chromosome I"/>
</dbReference>
<dbReference type="InterPro" id="IPR043130">
    <property type="entry name" value="CDP-OH_PTrfase_TM_dom"/>
</dbReference>
<evidence type="ECO:0000256" key="13">
    <source>
        <dbReference type="ARBA" id="ARBA00023264"/>
    </source>
</evidence>
<feature type="transmembrane region" description="Helical" evidence="16">
    <location>
        <begin position="214"/>
        <end position="233"/>
    </location>
</feature>
<evidence type="ECO:0000313" key="17">
    <source>
        <dbReference type="EMBL" id="CEG58016.1"/>
    </source>
</evidence>
<feature type="transmembrane region" description="Helical" evidence="16">
    <location>
        <begin position="191"/>
        <end position="208"/>
    </location>
</feature>
<dbReference type="PANTHER" id="PTHR14269">
    <property type="entry name" value="CDP-DIACYLGLYCEROL--GLYCEROL-3-PHOSPHATE 3-PHOSPHATIDYLTRANSFERASE-RELATED"/>
    <property type="match status" value="1"/>
</dbReference>
<dbReference type="NCBIfam" id="TIGR00473">
    <property type="entry name" value="pssA"/>
    <property type="match status" value="1"/>
</dbReference>
<sequence length="246" mass="27200">MEKESHSGIYLLPNLLTTASLFAAFYSLVSSMKGQYEAAVIAMFIGMIADGLDGRIARLTNTQTEFGAQYDSLSDMVTFGVAPSLLLYNLTLSHLGKFGWLVAFVYTAAVALRLARFNTQLGTADKRYFQGLPCPPSAAVMASFAWLCYQNEWQNMFISLLTAILALLASVLMVSNLRYYSFKEIDFKGKVPFLYVLIVIILFVAIAANPAIVLFGGFSIYALSGPMLTFISLQRMKKERGNSHKE</sequence>
<dbReference type="InterPro" id="IPR004533">
    <property type="entry name" value="CDP-diaglyc--ser_O-PTrfase"/>
</dbReference>
<feature type="transmembrane region" description="Helical" evidence="16">
    <location>
        <begin position="9"/>
        <end position="29"/>
    </location>
</feature>
<evidence type="ECO:0000256" key="11">
    <source>
        <dbReference type="ARBA" id="ARBA00023136"/>
    </source>
</evidence>
<keyword evidence="7 15" id="KW-0808">Transferase</keyword>